<name>A0A3A9YML1_9ACTN</name>
<dbReference type="AlphaFoldDB" id="A0A3A9YML1"/>
<proteinExistence type="predicted"/>
<protein>
    <submittedName>
        <fullName evidence="3">Uncharacterized protein</fullName>
    </submittedName>
</protein>
<gene>
    <name evidence="3" type="ORF">D7044_02660</name>
    <name evidence="2" type="ORF">D7147_09920</name>
</gene>
<dbReference type="Proteomes" id="UP000275865">
    <property type="component" value="Unassembled WGS sequence"/>
</dbReference>
<reference evidence="4 5" key="1">
    <citation type="submission" date="2018-09" db="EMBL/GenBank/DDBJ databases">
        <title>Micromonospora sp. nov. MS1-9, isolated from a root of Musa sp.</title>
        <authorList>
            <person name="Kuncharoen N."/>
            <person name="Kudo T."/>
            <person name="Ohkuma M."/>
            <person name="Yuki M."/>
            <person name="Tanasupawat S."/>
        </authorList>
    </citation>
    <scope>NUCLEOTIDE SEQUENCE [LARGE SCALE GENOMIC DNA]</scope>
    <source>
        <strain evidence="3 5">MS1-9</strain>
        <strain evidence="2 4">NGC1-4</strain>
    </source>
</reference>
<dbReference type="Proteomes" id="UP000271548">
    <property type="component" value="Unassembled WGS sequence"/>
</dbReference>
<organism evidence="3 5">
    <name type="scientific">Micromonospora musae</name>
    <dbReference type="NCBI Taxonomy" id="1894970"/>
    <lineage>
        <taxon>Bacteria</taxon>
        <taxon>Bacillati</taxon>
        <taxon>Actinomycetota</taxon>
        <taxon>Actinomycetes</taxon>
        <taxon>Micromonosporales</taxon>
        <taxon>Micromonosporaceae</taxon>
        <taxon>Micromonospora</taxon>
    </lineage>
</organism>
<dbReference type="EMBL" id="RAZS01000003">
    <property type="protein sequence ID" value="RKN21103.1"/>
    <property type="molecule type" value="Genomic_DNA"/>
</dbReference>
<evidence type="ECO:0000313" key="2">
    <source>
        <dbReference type="EMBL" id="RKN21103.1"/>
    </source>
</evidence>
<sequence length="59" mass="6375">MEPDARGTPGFNDDPDAGFADFSDFDFDDFRGGQQLVDPEVPPPTATELPEPVPPPVDE</sequence>
<evidence type="ECO:0000313" key="5">
    <source>
        <dbReference type="Proteomes" id="UP000275865"/>
    </source>
</evidence>
<evidence type="ECO:0000313" key="4">
    <source>
        <dbReference type="Proteomes" id="UP000271548"/>
    </source>
</evidence>
<feature type="region of interest" description="Disordered" evidence="1">
    <location>
        <begin position="1"/>
        <end position="59"/>
    </location>
</feature>
<keyword evidence="4" id="KW-1185">Reference proteome</keyword>
<dbReference type="EMBL" id="RAZT01000001">
    <property type="protein sequence ID" value="RKN36554.1"/>
    <property type="molecule type" value="Genomic_DNA"/>
</dbReference>
<accession>A0A3A9YML1</accession>
<comment type="caution">
    <text evidence="3">The sequence shown here is derived from an EMBL/GenBank/DDBJ whole genome shotgun (WGS) entry which is preliminary data.</text>
</comment>
<feature type="compositionally biased region" description="Pro residues" evidence="1">
    <location>
        <begin position="40"/>
        <end position="59"/>
    </location>
</feature>
<evidence type="ECO:0000313" key="3">
    <source>
        <dbReference type="EMBL" id="RKN36554.1"/>
    </source>
</evidence>
<dbReference type="RefSeq" id="WP_120675972.1">
    <property type="nucleotide sequence ID" value="NZ_RAZS01000003.1"/>
</dbReference>
<evidence type="ECO:0000256" key="1">
    <source>
        <dbReference type="SAM" id="MobiDB-lite"/>
    </source>
</evidence>